<proteinExistence type="predicted"/>
<dbReference type="RefSeq" id="YP_011108803.1">
    <property type="nucleotide sequence ID" value="NC_092457.1"/>
</dbReference>
<dbReference type="Proteomes" id="UP001213723">
    <property type="component" value="Segment"/>
</dbReference>
<protein>
    <submittedName>
        <fullName evidence="1">Uncharacterized protein</fullName>
    </submittedName>
</protein>
<reference evidence="1" key="1">
    <citation type="submission" date="2023-03" db="EMBL/GenBank/DDBJ databases">
        <title>A hybrid and poly-polish workflow for the complete and accurate assembly of phage genomes: a case study of ten przondoviruses.</title>
        <authorList>
            <person name="Elek C.K.A."/>
            <person name="Adriaenssens E.M."/>
        </authorList>
    </citation>
    <scope>NUCLEOTIDE SEQUENCE</scope>
</reference>
<organism evidence="1 2">
    <name type="scientific">Klebsiella phage Whistle</name>
    <dbReference type="NCBI Taxonomy" id="3018531"/>
    <lineage>
        <taxon>Viruses</taxon>
        <taxon>Duplodnaviria</taxon>
        <taxon>Heunggongvirae</taxon>
        <taxon>Uroviricota</taxon>
        <taxon>Caudoviricetes</taxon>
        <taxon>Autographivirales</taxon>
        <taxon>Autotranscriptaviridae</taxon>
        <taxon>Studiervirinae</taxon>
        <taxon>Przondovirus</taxon>
        <taxon>Przondovirus whistle</taxon>
    </lineage>
</organism>
<name>A0AAF0D8I7_9CAUD</name>
<sequence>MSLNGCYSLITDSECQYLKLNFMKTYSDSVLYGDGL</sequence>
<dbReference type="GeneID" id="98576653"/>
<evidence type="ECO:0000313" key="2">
    <source>
        <dbReference type="Proteomes" id="UP001213723"/>
    </source>
</evidence>
<evidence type="ECO:0000313" key="1">
    <source>
        <dbReference type="EMBL" id="WEU80605.1"/>
    </source>
</evidence>
<accession>A0AAF0D8I7</accession>
<gene>
    <name evidence="1" type="ORF">XRIDKHHW_0002</name>
</gene>
<dbReference type="EMBL" id="OQ579032">
    <property type="protein sequence ID" value="WEU80605.1"/>
    <property type="molecule type" value="Genomic_DNA"/>
</dbReference>
<keyword evidence="2" id="KW-1185">Reference proteome</keyword>